<keyword evidence="10" id="KW-1185">Reference proteome</keyword>
<feature type="transmembrane region" description="Helical" evidence="8">
    <location>
        <begin position="98"/>
        <end position="117"/>
    </location>
</feature>
<dbReference type="InterPro" id="IPR000522">
    <property type="entry name" value="ABC_transptr_permease_BtuC"/>
</dbReference>
<dbReference type="Proteomes" id="UP000037109">
    <property type="component" value="Unassembled WGS sequence"/>
</dbReference>
<evidence type="ECO:0000313" key="9">
    <source>
        <dbReference type="EMBL" id="KON85429.1"/>
    </source>
</evidence>
<evidence type="ECO:0000256" key="3">
    <source>
        <dbReference type="ARBA" id="ARBA00022448"/>
    </source>
</evidence>
<accession>A0A0M0G6E7</accession>
<evidence type="ECO:0000256" key="2">
    <source>
        <dbReference type="ARBA" id="ARBA00007935"/>
    </source>
</evidence>
<evidence type="ECO:0000256" key="6">
    <source>
        <dbReference type="ARBA" id="ARBA00022989"/>
    </source>
</evidence>
<feature type="transmembrane region" description="Helical" evidence="8">
    <location>
        <begin position="195"/>
        <end position="217"/>
    </location>
</feature>
<feature type="transmembrane region" description="Helical" evidence="8">
    <location>
        <begin position="238"/>
        <end position="269"/>
    </location>
</feature>
<reference evidence="10" key="1">
    <citation type="submission" date="2015-07" db="EMBL/GenBank/DDBJ databases">
        <title>Fjat-10036 dsm4.</title>
        <authorList>
            <person name="Liu B."/>
            <person name="Wang J."/>
            <person name="Zhu Y."/>
            <person name="Liu G."/>
            <person name="Chen Q."/>
            <person name="Chen Z."/>
            <person name="Lan J."/>
            <person name="Che J."/>
            <person name="Ge C."/>
            <person name="Shi H."/>
            <person name="Pan Z."/>
            <person name="Liu X."/>
        </authorList>
    </citation>
    <scope>NUCLEOTIDE SEQUENCE [LARGE SCALE GENOMIC DNA]</scope>
    <source>
        <strain evidence="10">DSM 4</strain>
    </source>
</reference>
<evidence type="ECO:0000256" key="1">
    <source>
        <dbReference type="ARBA" id="ARBA00004651"/>
    </source>
</evidence>
<name>A0A0M0G6E7_SPOGL</name>
<dbReference type="STRING" id="1459.AF332_00095"/>
<dbReference type="PATRIC" id="fig|1459.3.peg.34"/>
<dbReference type="FunFam" id="1.10.3470.10:FF:000001">
    <property type="entry name" value="Vitamin B12 ABC transporter permease BtuC"/>
    <property type="match status" value="1"/>
</dbReference>
<dbReference type="PANTHER" id="PTHR30472">
    <property type="entry name" value="FERRIC ENTEROBACTIN TRANSPORT SYSTEM PERMEASE PROTEIN"/>
    <property type="match status" value="1"/>
</dbReference>
<dbReference type="GO" id="GO:0005886">
    <property type="term" value="C:plasma membrane"/>
    <property type="evidence" value="ECO:0007669"/>
    <property type="project" value="UniProtKB-SubCell"/>
</dbReference>
<comment type="caution">
    <text evidence="9">The sequence shown here is derived from an EMBL/GenBank/DDBJ whole genome shotgun (WGS) entry which is preliminary data.</text>
</comment>
<dbReference type="Pfam" id="PF01032">
    <property type="entry name" value="FecCD"/>
    <property type="match status" value="1"/>
</dbReference>
<keyword evidence="6 8" id="KW-1133">Transmembrane helix</keyword>
<evidence type="ECO:0000313" key="10">
    <source>
        <dbReference type="Proteomes" id="UP000037109"/>
    </source>
</evidence>
<dbReference type="InterPro" id="IPR037294">
    <property type="entry name" value="ABC_BtuC-like"/>
</dbReference>
<dbReference type="Gene3D" id="1.10.3470.10">
    <property type="entry name" value="ABC transporter involved in vitamin B12 uptake, BtuC"/>
    <property type="match status" value="1"/>
</dbReference>
<dbReference type="PANTHER" id="PTHR30472:SF65">
    <property type="entry name" value="SIDEROPHORE TRANSPORT SYSTEM PERMEASE PROTEIN YFIZ-RELATED"/>
    <property type="match status" value="1"/>
</dbReference>
<keyword evidence="4" id="KW-1003">Cell membrane</keyword>
<feature type="transmembrane region" description="Helical" evidence="8">
    <location>
        <begin position="67"/>
        <end position="86"/>
    </location>
</feature>
<feature type="transmembrane region" description="Helical" evidence="8">
    <location>
        <begin position="12"/>
        <end position="32"/>
    </location>
</feature>
<keyword evidence="5 8" id="KW-0812">Transmembrane</keyword>
<keyword evidence="3" id="KW-0813">Transport</keyword>
<sequence length="338" mass="35749">MENLLSRKSLKITGLLICIFLFMIAFVLSVAFGQTAIQLQTAFDAIFHYDESNTEHVIITTSRMTRAVIAAVVGANLAIAGALMQALTRNPLAAPDILGINAGALFFIVFSAAFFSVDSLSSYMWIAFLGAGVAGVLVFFLGSLGRDGLTPIKIVLAGAAITALFVSFTQGLLVIDEQSMQSVLFWMAGSVAGRSMDMLLPVLPFMLGAGLITLFLGRSINIMMSGDDVAKGLGQRTILIKATIGIIVVFLAGGSVAVAGSIGFVGLIVPHIVRGLVGPDYRWVIPFSALVGASLLLFADVAARFVIMPQEMPIGVMTAFIGAPFFVYIARRGLSKND</sequence>
<dbReference type="EMBL" id="LGUF01000007">
    <property type="protein sequence ID" value="KON85429.1"/>
    <property type="molecule type" value="Genomic_DNA"/>
</dbReference>
<feature type="transmembrane region" description="Helical" evidence="8">
    <location>
        <begin position="123"/>
        <end position="142"/>
    </location>
</feature>
<dbReference type="AlphaFoldDB" id="A0A0M0G6E7"/>
<dbReference type="CDD" id="cd06550">
    <property type="entry name" value="TM_ABC_iron-siderophores_like"/>
    <property type="match status" value="1"/>
</dbReference>
<keyword evidence="7 8" id="KW-0472">Membrane</keyword>
<evidence type="ECO:0000256" key="7">
    <source>
        <dbReference type="ARBA" id="ARBA00023136"/>
    </source>
</evidence>
<gene>
    <name evidence="9" type="ORF">AF332_00095</name>
</gene>
<feature type="transmembrane region" description="Helical" evidence="8">
    <location>
        <begin position="154"/>
        <end position="175"/>
    </location>
</feature>
<feature type="transmembrane region" description="Helical" evidence="8">
    <location>
        <begin position="281"/>
        <end position="302"/>
    </location>
</feature>
<organism evidence="9 10">
    <name type="scientific">Sporosarcina globispora</name>
    <name type="common">Bacillus globisporus</name>
    <dbReference type="NCBI Taxonomy" id="1459"/>
    <lineage>
        <taxon>Bacteria</taxon>
        <taxon>Bacillati</taxon>
        <taxon>Bacillota</taxon>
        <taxon>Bacilli</taxon>
        <taxon>Bacillales</taxon>
        <taxon>Caryophanaceae</taxon>
        <taxon>Sporosarcina</taxon>
    </lineage>
</organism>
<comment type="subcellular location">
    <subcellularLocation>
        <location evidence="1">Cell membrane</location>
        <topology evidence="1">Multi-pass membrane protein</topology>
    </subcellularLocation>
</comment>
<evidence type="ECO:0000256" key="4">
    <source>
        <dbReference type="ARBA" id="ARBA00022475"/>
    </source>
</evidence>
<feature type="transmembrane region" description="Helical" evidence="8">
    <location>
        <begin position="314"/>
        <end position="331"/>
    </location>
</feature>
<proteinExistence type="inferred from homology"/>
<evidence type="ECO:0000256" key="5">
    <source>
        <dbReference type="ARBA" id="ARBA00022692"/>
    </source>
</evidence>
<evidence type="ECO:0000256" key="8">
    <source>
        <dbReference type="SAM" id="Phobius"/>
    </source>
</evidence>
<dbReference type="GO" id="GO:0022857">
    <property type="term" value="F:transmembrane transporter activity"/>
    <property type="evidence" value="ECO:0007669"/>
    <property type="project" value="InterPro"/>
</dbReference>
<dbReference type="GO" id="GO:0033214">
    <property type="term" value="P:siderophore-iron import into cell"/>
    <property type="evidence" value="ECO:0007669"/>
    <property type="project" value="TreeGrafter"/>
</dbReference>
<comment type="similarity">
    <text evidence="2">Belongs to the binding-protein-dependent transport system permease family. FecCD subfamily.</text>
</comment>
<protein>
    <submittedName>
        <fullName evidence="9">Siderophore ABC transporter permease</fullName>
    </submittedName>
</protein>
<dbReference type="SUPFAM" id="SSF81345">
    <property type="entry name" value="ABC transporter involved in vitamin B12 uptake, BtuC"/>
    <property type="match status" value="1"/>
</dbReference>